<dbReference type="Proteomes" id="UP001357452">
    <property type="component" value="Unassembled WGS sequence"/>
</dbReference>
<keyword evidence="3" id="KW-1185">Reference proteome</keyword>
<dbReference type="Pfam" id="PF00903">
    <property type="entry name" value="Glyoxalase"/>
    <property type="match status" value="1"/>
</dbReference>
<gene>
    <name evidence="2" type="ORF">V2H41_10090</name>
</gene>
<protein>
    <submittedName>
        <fullName evidence="2">VOC family protein</fullName>
    </submittedName>
</protein>
<name>A0ABU7RHY5_9BACT</name>
<sequence length="142" mass="15946">MPKLNPYLNFDGKAEEAFNFYKSVFGGEFLGPVTRMSELPGTENLPENEKNRIVHIALPIGNDILMASDILPSAGHKLIEGNNNYISIFPDSREEADRLFNALSEGGVVEMPMADQFWGAYYGSFTDKFGVRWMINYSTNPQ</sequence>
<comment type="caution">
    <text evidence="2">The sequence shown here is derived from an EMBL/GenBank/DDBJ whole genome shotgun (WGS) entry which is preliminary data.</text>
</comment>
<dbReference type="CDD" id="cd06588">
    <property type="entry name" value="PhnB_like"/>
    <property type="match status" value="1"/>
</dbReference>
<dbReference type="EMBL" id="JAZGLY010000005">
    <property type="protein sequence ID" value="MEE6187624.1"/>
    <property type="molecule type" value="Genomic_DNA"/>
</dbReference>
<dbReference type="InterPro" id="IPR028973">
    <property type="entry name" value="PhnB-like"/>
</dbReference>
<dbReference type="InterPro" id="IPR029068">
    <property type="entry name" value="Glyas_Bleomycin-R_OHBP_Dase"/>
</dbReference>
<feature type="domain" description="Glyoxalase/fosfomycin resistance/dioxygenase" evidence="1">
    <location>
        <begin position="5"/>
        <end position="135"/>
    </location>
</feature>
<dbReference type="Gene3D" id="3.10.180.10">
    <property type="entry name" value="2,3-Dihydroxybiphenyl 1,2-Dioxygenase, domain 1"/>
    <property type="match status" value="1"/>
</dbReference>
<organism evidence="2 3">
    <name type="scientific">Niabella digestorum</name>
    <dbReference type="NCBI Taxonomy" id="3117701"/>
    <lineage>
        <taxon>Bacteria</taxon>
        <taxon>Pseudomonadati</taxon>
        <taxon>Bacteroidota</taxon>
        <taxon>Chitinophagia</taxon>
        <taxon>Chitinophagales</taxon>
        <taxon>Chitinophagaceae</taxon>
        <taxon>Niabella</taxon>
    </lineage>
</organism>
<evidence type="ECO:0000259" key="1">
    <source>
        <dbReference type="Pfam" id="PF00903"/>
    </source>
</evidence>
<evidence type="ECO:0000313" key="2">
    <source>
        <dbReference type="EMBL" id="MEE6187624.1"/>
    </source>
</evidence>
<dbReference type="PANTHER" id="PTHR33990:SF1">
    <property type="entry name" value="PROTEIN YJDN"/>
    <property type="match status" value="1"/>
</dbReference>
<dbReference type="SUPFAM" id="SSF54593">
    <property type="entry name" value="Glyoxalase/Bleomycin resistance protein/Dihydroxybiphenyl dioxygenase"/>
    <property type="match status" value="1"/>
</dbReference>
<evidence type="ECO:0000313" key="3">
    <source>
        <dbReference type="Proteomes" id="UP001357452"/>
    </source>
</evidence>
<reference evidence="2 3" key="1">
    <citation type="submission" date="2024-01" db="EMBL/GenBank/DDBJ databases">
        <title>Niabella digestum sp. nov., isolated from waste digestion system.</title>
        <authorList>
            <person name="Zhang L."/>
        </authorList>
    </citation>
    <scope>NUCLEOTIDE SEQUENCE [LARGE SCALE GENOMIC DNA]</scope>
    <source>
        <strain evidence="2 3">A18</strain>
    </source>
</reference>
<proteinExistence type="predicted"/>
<dbReference type="InterPro" id="IPR004360">
    <property type="entry name" value="Glyas_Fos-R_dOase_dom"/>
</dbReference>
<dbReference type="RefSeq" id="WP_330975032.1">
    <property type="nucleotide sequence ID" value="NZ_JAZGLY010000005.1"/>
</dbReference>
<dbReference type="PANTHER" id="PTHR33990">
    <property type="entry name" value="PROTEIN YJDN-RELATED"/>
    <property type="match status" value="1"/>
</dbReference>
<accession>A0ABU7RHY5</accession>